<sequence>MAMLGQGYDKVLKAERRSAMGSPIHYTTETGGGVVELDCRVCESVDQVKSLLQLADDNQLTVVDFLGVADISSDKAKLLVASMHLTTYSVSLVVYVSRISTIKTLTDDPSFRTDVQFPMPMEDFVKAHGDSFVNALVTTHRQPGRREA</sequence>
<dbReference type="EMBL" id="JABFUD020000012">
    <property type="protein sequence ID" value="KAI5072550.1"/>
    <property type="molecule type" value="Genomic_DNA"/>
</dbReference>
<dbReference type="Proteomes" id="UP000886520">
    <property type="component" value="Chromosome 12"/>
</dbReference>
<protein>
    <submittedName>
        <fullName evidence="1">Uncharacterized protein</fullName>
    </submittedName>
</protein>
<gene>
    <name evidence="1" type="ORF">GOP47_0012656</name>
</gene>
<evidence type="ECO:0000313" key="2">
    <source>
        <dbReference type="Proteomes" id="UP000886520"/>
    </source>
</evidence>
<organism evidence="1 2">
    <name type="scientific">Adiantum capillus-veneris</name>
    <name type="common">Maidenhair fern</name>
    <dbReference type="NCBI Taxonomy" id="13818"/>
    <lineage>
        <taxon>Eukaryota</taxon>
        <taxon>Viridiplantae</taxon>
        <taxon>Streptophyta</taxon>
        <taxon>Embryophyta</taxon>
        <taxon>Tracheophyta</taxon>
        <taxon>Polypodiopsida</taxon>
        <taxon>Polypodiidae</taxon>
        <taxon>Polypodiales</taxon>
        <taxon>Pteridineae</taxon>
        <taxon>Pteridaceae</taxon>
        <taxon>Vittarioideae</taxon>
        <taxon>Adiantum</taxon>
    </lineage>
</organism>
<name>A0A9D4ZGP0_ADICA</name>
<evidence type="ECO:0000313" key="1">
    <source>
        <dbReference type="EMBL" id="KAI5072550.1"/>
    </source>
</evidence>
<accession>A0A9D4ZGP0</accession>
<proteinExistence type="predicted"/>
<keyword evidence="2" id="KW-1185">Reference proteome</keyword>
<dbReference type="AlphaFoldDB" id="A0A9D4ZGP0"/>
<reference evidence="1" key="1">
    <citation type="submission" date="2021-01" db="EMBL/GenBank/DDBJ databases">
        <title>Adiantum capillus-veneris genome.</title>
        <authorList>
            <person name="Fang Y."/>
            <person name="Liao Q."/>
        </authorList>
    </citation>
    <scope>NUCLEOTIDE SEQUENCE</scope>
    <source>
        <strain evidence="1">H3</strain>
        <tissue evidence="1">Leaf</tissue>
    </source>
</reference>
<comment type="caution">
    <text evidence="1">The sequence shown here is derived from an EMBL/GenBank/DDBJ whole genome shotgun (WGS) entry which is preliminary data.</text>
</comment>